<dbReference type="GO" id="GO:0003677">
    <property type="term" value="F:DNA binding"/>
    <property type="evidence" value="ECO:0007669"/>
    <property type="project" value="UniProtKB-UniRule"/>
</dbReference>
<dbReference type="InterPro" id="IPR010998">
    <property type="entry name" value="Integrase_recombinase_N"/>
</dbReference>
<dbReference type="RefSeq" id="WP_145137261.1">
    <property type="nucleotide sequence ID" value="NZ_VLKY01000001.1"/>
</dbReference>
<dbReference type="OrthoDB" id="9795573at2"/>
<sequence length="430" mass="48749">MKRSEIKKRPLADTVLASLEPEDKEYRELDGNGLYFRVKPNGQKGWLLRHKKPDGKWSWHGLGGYPEIPAKIARKKALELRDLVADGIDPVQHKAAQRAAREASVLNPFHESVAYWYQRKVDDGLAESTLRLMRGYLDNDILPALGNKPITEITPRDCAELQAKIEARGATNTRDKIRVALRQIFSQAIARGLCEVNPASELVTIATKTPKAKPYPHLLEPELPAFLQAMRQSTSRTPARTATWLCIWTASRPGMVRWAKWSEFNLDAALWTIPAAKMKTRRDHVVPLSRQAIEALRELHRLTGRGRYLFPGIGAQQPVISENTINLTLRKIGYRGRLVGHGTRHTASTLLREHGWHKDHVEVQLAHKEEGVAGIYNQAHYLPQRRAMMQWYADYLDCLAEGMTPAQRAEFDKKVNVIDSNIIDLGRVRA</sequence>
<evidence type="ECO:0000259" key="7">
    <source>
        <dbReference type="PROSITE" id="PS51900"/>
    </source>
</evidence>
<dbReference type="Pfam" id="PF13356">
    <property type="entry name" value="Arm-DNA-bind_3"/>
    <property type="match status" value="1"/>
</dbReference>
<evidence type="ECO:0000313" key="9">
    <source>
        <dbReference type="Proteomes" id="UP000316905"/>
    </source>
</evidence>
<keyword evidence="3 5" id="KW-0238">DNA-binding</keyword>
<dbReference type="InterPro" id="IPR053876">
    <property type="entry name" value="Phage_int_M"/>
</dbReference>
<dbReference type="PANTHER" id="PTHR30629">
    <property type="entry name" value="PROPHAGE INTEGRASE"/>
    <property type="match status" value="1"/>
</dbReference>
<feature type="domain" description="Core-binding (CB)" evidence="7">
    <location>
        <begin position="107"/>
        <end position="189"/>
    </location>
</feature>
<evidence type="ECO:0000256" key="1">
    <source>
        <dbReference type="ARBA" id="ARBA00008857"/>
    </source>
</evidence>
<dbReference type="InterPro" id="IPR044068">
    <property type="entry name" value="CB"/>
</dbReference>
<evidence type="ECO:0000256" key="2">
    <source>
        <dbReference type="ARBA" id="ARBA00022908"/>
    </source>
</evidence>
<comment type="caution">
    <text evidence="8">The sequence shown here is derived from an EMBL/GenBank/DDBJ whole genome shotgun (WGS) entry which is preliminary data.</text>
</comment>
<dbReference type="InterPro" id="IPR002104">
    <property type="entry name" value="Integrase_catalytic"/>
</dbReference>
<dbReference type="AlphaFoldDB" id="A0A562QPU8"/>
<proteinExistence type="inferred from homology"/>
<dbReference type="SUPFAM" id="SSF56349">
    <property type="entry name" value="DNA breaking-rejoining enzymes"/>
    <property type="match status" value="1"/>
</dbReference>
<gene>
    <name evidence="8" type="ORF">IQ22_00413</name>
</gene>
<dbReference type="Gene3D" id="1.10.443.10">
    <property type="entry name" value="Intergrase catalytic core"/>
    <property type="match status" value="1"/>
</dbReference>
<dbReference type="Gene3D" id="1.10.150.130">
    <property type="match status" value="1"/>
</dbReference>
<dbReference type="InterPro" id="IPR025166">
    <property type="entry name" value="Integrase_DNA_bind_dom"/>
</dbReference>
<dbReference type="PROSITE" id="PS51900">
    <property type="entry name" value="CB"/>
    <property type="match status" value="1"/>
</dbReference>
<dbReference type="InterPro" id="IPR011010">
    <property type="entry name" value="DNA_brk_join_enz"/>
</dbReference>
<keyword evidence="9" id="KW-1185">Reference proteome</keyword>
<keyword evidence="2" id="KW-0229">DNA integration</keyword>
<reference evidence="8 9" key="1">
    <citation type="journal article" date="2015" name="Stand. Genomic Sci.">
        <title>Genomic Encyclopedia of Bacterial and Archaeal Type Strains, Phase III: the genomes of soil and plant-associated and newly described type strains.</title>
        <authorList>
            <person name="Whitman W.B."/>
            <person name="Woyke T."/>
            <person name="Klenk H.P."/>
            <person name="Zhou Y."/>
            <person name="Lilburn T.G."/>
            <person name="Beck B.J."/>
            <person name="De Vos P."/>
            <person name="Vandamme P."/>
            <person name="Eisen J.A."/>
            <person name="Garrity G."/>
            <person name="Hugenholtz P."/>
            <person name="Kyrpides N.C."/>
        </authorList>
    </citation>
    <scope>NUCLEOTIDE SEQUENCE [LARGE SCALE GENOMIC DNA]</scope>
    <source>
        <strain evidence="8 9">CGMCC 1.6858</strain>
    </source>
</reference>
<dbReference type="PROSITE" id="PS51898">
    <property type="entry name" value="TYR_RECOMBINASE"/>
    <property type="match status" value="1"/>
</dbReference>
<feature type="domain" description="Tyr recombinase" evidence="6">
    <location>
        <begin position="212"/>
        <end position="389"/>
    </location>
</feature>
<comment type="similarity">
    <text evidence="1">Belongs to the 'phage' integrase family.</text>
</comment>
<dbReference type="EMBL" id="VLKY01000001">
    <property type="protein sequence ID" value="TWI58703.1"/>
    <property type="molecule type" value="Genomic_DNA"/>
</dbReference>
<evidence type="ECO:0000313" key="8">
    <source>
        <dbReference type="EMBL" id="TWI58703.1"/>
    </source>
</evidence>
<name>A0A562QPU8_9PSED</name>
<evidence type="ECO:0000256" key="4">
    <source>
        <dbReference type="ARBA" id="ARBA00023172"/>
    </source>
</evidence>
<dbReference type="InterPro" id="IPR013762">
    <property type="entry name" value="Integrase-like_cat_sf"/>
</dbReference>
<accession>A0A562QPU8</accession>
<evidence type="ECO:0000259" key="6">
    <source>
        <dbReference type="PROSITE" id="PS51898"/>
    </source>
</evidence>
<evidence type="ECO:0000256" key="3">
    <source>
        <dbReference type="ARBA" id="ARBA00023125"/>
    </source>
</evidence>
<dbReference type="GO" id="GO:0006310">
    <property type="term" value="P:DNA recombination"/>
    <property type="evidence" value="ECO:0007669"/>
    <property type="project" value="UniProtKB-KW"/>
</dbReference>
<dbReference type="Gene3D" id="3.30.160.390">
    <property type="entry name" value="Integrase, DNA-binding domain"/>
    <property type="match status" value="1"/>
</dbReference>
<dbReference type="Proteomes" id="UP000316905">
    <property type="component" value="Unassembled WGS sequence"/>
</dbReference>
<dbReference type="Pfam" id="PF00589">
    <property type="entry name" value="Phage_integrase"/>
    <property type="match status" value="1"/>
</dbReference>
<dbReference type="PANTHER" id="PTHR30629:SF2">
    <property type="entry name" value="PROPHAGE INTEGRASE INTS-RELATED"/>
    <property type="match status" value="1"/>
</dbReference>
<dbReference type="InterPro" id="IPR038488">
    <property type="entry name" value="Integrase_DNA-bd_sf"/>
</dbReference>
<dbReference type="InterPro" id="IPR050808">
    <property type="entry name" value="Phage_Integrase"/>
</dbReference>
<organism evidence="8 9">
    <name type="scientific">Pseudomonas duriflava</name>
    <dbReference type="NCBI Taxonomy" id="459528"/>
    <lineage>
        <taxon>Bacteria</taxon>
        <taxon>Pseudomonadati</taxon>
        <taxon>Pseudomonadota</taxon>
        <taxon>Gammaproteobacteria</taxon>
        <taxon>Pseudomonadales</taxon>
        <taxon>Pseudomonadaceae</taxon>
        <taxon>Pseudomonas</taxon>
    </lineage>
</organism>
<evidence type="ECO:0000256" key="5">
    <source>
        <dbReference type="PROSITE-ProRule" id="PRU01248"/>
    </source>
</evidence>
<dbReference type="GO" id="GO:0015074">
    <property type="term" value="P:DNA integration"/>
    <property type="evidence" value="ECO:0007669"/>
    <property type="project" value="UniProtKB-KW"/>
</dbReference>
<keyword evidence="4" id="KW-0233">DNA recombination</keyword>
<dbReference type="Pfam" id="PF22022">
    <property type="entry name" value="Phage_int_M"/>
    <property type="match status" value="1"/>
</dbReference>
<protein>
    <submittedName>
        <fullName evidence="8">Integrase</fullName>
    </submittedName>
</protein>
<dbReference type="CDD" id="cd00801">
    <property type="entry name" value="INT_P4_C"/>
    <property type="match status" value="1"/>
</dbReference>